<feature type="transmembrane region" description="Helical" evidence="1">
    <location>
        <begin position="12"/>
        <end position="34"/>
    </location>
</feature>
<dbReference type="GeneID" id="81604875"/>
<keyword evidence="1" id="KW-1133">Transmembrane helix</keyword>
<evidence type="ECO:0000256" key="1">
    <source>
        <dbReference type="SAM" id="Phobius"/>
    </source>
</evidence>
<keyword evidence="1" id="KW-0812">Transmembrane</keyword>
<evidence type="ECO:0000313" key="3">
    <source>
        <dbReference type="Proteomes" id="UP001213681"/>
    </source>
</evidence>
<gene>
    <name evidence="2" type="ORF">N7458_011250</name>
</gene>
<proteinExistence type="predicted"/>
<dbReference type="RefSeq" id="XP_056759386.1">
    <property type="nucleotide sequence ID" value="XM_056914632.1"/>
</dbReference>
<sequence>MSRSSSSSYKIGVIILLAVPLSIHTLSLFLGIGADQISNRLDLFRSVLSIPNNRDQPVRILYLSFRDFLVQPRNNYYVDEPRKHKDIARSCLATMRSHLRRDICNLASPGTHRADIDPRHICQYLLPELQYSCRY</sequence>
<dbReference type="EMBL" id="JAPVEA010000009">
    <property type="protein sequence ID" value="KAJ5432094.1"/>
    <property type="molecule type" value="Genomic_DNA"/>
</dbReference>
<reference evidence="2" key="2">
    <citation type="journal article" date="2023" name="IMA Fungus">
        <title>Comparative genomic study of the Penicillium genus elucidates a diverse pangenome and 15 lateral gene transfer events.</title>
        <authorList>
            <person name="Petersen C."/>
            <person name="Sorensen T."/>
            <person name="Nielsen M.R."/>
            <person name="Sondergaard T.E."/>
            <person name="Sorensen J.L."/>
            <person name="Fitzpatrick D.A."/>
            <person name="Frisvad J.C."/>
            <person name="Nielsen K.L."/>
        </authorList>
    </citation>
    <scope>NUCLEOTIDE SEQUENCE</scope>
    <source>
        <strain evidence="2">IBT 16125</strain>
    </source>
</reference>
<keyword evidence="3" id="KW-1185">Reference proteome</keyword>
<evidence type="ECO:0000313" key="2">
    <source>
        <dbReference type="EMBL" id="KAJ5432094.1"/>
    </source>
</evidence>
<dbReference type="Proteomes" id="UP001213681">
    <property type="component" value="Unassembled WGS sequence"/>
</dbReference>
<reference evidence="2" key="1">
    <citation type="submission" date="2022-12" db="EMBL/GenBank/DDBJ databases">
        <authorList>
            <person name="Petersen C."/>
        </authorList>
    </citation>
    <scope>NUCLEOTIDE SEQUENCE</scope>
    <source>
        <strain evidence="2">IBT 16125</strain>
    </source>
</reference>
<organism evidence="2 3">
    <name type="scientific">Penicillium daleae</name>
    <dbReference type="NCBI Taxonomy" id="63821"/>
    <lineage>
        <taxon>Eukaryota</taxon>
        <taxon>Fungi</taxon>
        <taxon>Dikarya</taxon>
        <taxon>Ascomycota</taxon>
        <taxon>Pezizomycotina</taxon>
        <taxon>Eurotiomycetes</taxon>
        <taxon>Eurotiomycetidae</taxon>
        <taxon>Eurotiales</taxon>
        <taxon>Aspergillaceae</taxon>
        <taxon>Penicillium</taxon>
    </lineage>
</organism>
<protein>
    <submittedName>
        <fullName evidence="2">Uncharacterized protein</fullName>
    </submittedName>
</protein>
<dbReference type="AlphaFoldDB" id="A0AAD6BRV0"/>
<accession>A0AAD6BRV0</accession>
<comment type="caution">
    <text evidence="2">The sequence shown here is derived from an EMBL/GenBank/DDBJ whole genome shotgun (WGS) entry which is preliminary data.</text>
</comment>
<keyword evidence="1" id="KW-0472">Membrane</keyword>
<name>A0AAD6BRV0_9EURO</name>